<sequence length="250" mass="27907">MDVEMKRIDVTAEHGNERGVLPAAGPAAAGPAAAGPAAPAAAPAARAPVRLPHADLQALQPLEDEINMLGASRQDLANLRQLYSKKKNGTLADRFLRRGSSKHHRHQAEAVLKITAPQLRNIPFYKISKAHTDIANSIESVRAAHEDLMRTHPHLAEKVGKTGAKTRLYKTPSGLTMQSLGNYHGKDITDTDHTKTFGKGGRKTRKHKRKHKRKTKRKTSKHKTKTKKTNRKTKRKTNRKTKRKTKKHRR</sequence>
<feature type="compositionally biased region" description="Basic and acidic residues" evidence="1">
    <location>
        <begin position="184"/>
        <end position="195"/>
    </location>
</feature>
<feature type="region of interest" description="Disordered" evidence="1">
    <location>
        <begin position="1"/>
        <end position="39"/>
    </location>
</feature>
<name>A0A6C0C3X5_9ZZZZ</name>
<dbReference type="AlphaFoldDB" id="A0A6C0C3X5"/>
<accession>A0A6C0C3X5</accession>
<reference evidence="2" key="1">
    <citation type="journal article" date="2020" name="Nature">
        <title>Giant virus diversity and host interactions through global metagenomics.</title>
        <authorList>
            <person name="Schulz F."/>
            <person name="Roux S."/>
            <person name="Paez-Espino D."/>
            <person name="Jungbluth S."/>
            <person name="Walsh D.A."/>
            <person name="Denef V.J."/>
            <person name="McMahon K.D."/>
            <person name="Konstantinidis K.T."/>
            <person name="Eloe-Fadrosh E.A."/>
            <person name="Kyrpides N.C."/>
            <person name="Woyke T."/>
        </authorList>
    </citation>
    <scope>NUCLEOTIDE SEQUENCE</scope>
    <source>
        <strain evidence="2">GVMAG-M-3300020185-33</strain>
    </source>
</reference>
<feature type="compositionally biased region" description="Basic and acidic residues" evidence="1">
    <location>
        <begin position="1"/>
        <end position="17"/>
    </location>
</feature>
<dbReference type="EMBL" id="MN739338">
    <property type="protein sequence ID" value="QHS99297.1"/>
    <property type="molecule type" value="Genomic_DNA"/>
</dbReference>
<proteinExistence type="predicted"/>
<feature type="compositionally biased region" description="Basic residues" evidence="1">
    <location>
        <begin position="200"/>
        <end position="250"/>
    </location>
</feature>
<organism evidence="2">
    <name type="scientific">viral metagenome</name>
    <dbReference type="NCBI Taxonomy" id="1070528"/>
    <lineage>
        <taxon>unclassified sequences</taxon>
        <taxon>metagenomes</taxon>
        <taxon>organismal metagenomes</taxon>
    </lineage>
</organism>
<evidence type="ECO:0000313" key="2">
    <source>
        <dbReference type="EMBL" id="QHS99297.1"/>
    </source>
</evidence>
<feature type="compositionally biased region" description="Low complexity" evidence="1">
    <location>
        <begin position="22"/>
        <end position="39"/>
    </location>
</feature>
<feature type="region of interest" description="Disordered" evidence="1">
    <location>
        <begin position="175"/>
        <end position="250"/>
    </location>
</feature>
<protein>
    <submittedName>
        <fullName evidence="2">Uncharacterized protein</fullName>
    </submittedName>
</protein>
<evidence type="ECO:0000256" key="1">
    <source>
        <dbReference type="SAM" id="MobiDB-lite"/>
    </source>
</evidence>